<accession>A0A6A6BQW1</accession>
<reference evidence="2" key="1">
    <citation type="journal article" date="2020" name="Stud. Mycol.">
        <title>101 Dothideomycetes genomes: a test case for predicting lifestyles and emergence of pathogens.</title>
        <authorList>
            <person name="Haridas S."/>
            <person name="Albert R."/>
            <person name="Binder M."/>
            <person name="Bloem J."/>
            <person name="Labutti K."/>
            <person name="Salamov A."/>
            <person name="Andreopoulos B."/>
            <person name="Baker S."/>
            <person name="Barry K."/>
            <person name="Bills G."/>
            <person name="Bluhm B."/>
            <person name="Cannon C."/>
            <person name="Castanera R."/>
            <person name="Culley D."/>
            <person name="Daum C."/>
            <person name="Ezra D."/>
            <person name="Gonzalez J."/>
            <person name="Henrissat B."/>
            <person name="Kuo A."/>
            <person name="Liang C."/>
            <person name="Lipzen A."/>
            <person name="Lutzoni F."/>
            <person name="Magnuson J."/>
            <person name="Mondo S."/>
            <person name="Nolan M."/>
            <person name="Ohm R."/>
            <person name="Pangilinan J."/>
            <person name="Park H.-J."/>
            <person name="Ramirez L."/>
            <person name="Alfaro M."/>
            <person name="Sun H."/>
            <person name="Tritt A."/>
            <person name="Yoshinaga Y."/>
            <person name="Zwiers L.-H."/>
            <person name="Turgeon B."/>
            <person name="Goodwin S."/>
            <person name="Spatafora J."/>
            <person name="Crous P."/>
            <person name="Grigoriev I."/>
        </authorList>
    </citation>
    <scope>NUCLEOTIDE SEQUENCE</scope>
    <source>
        <strain evidence="2">CBS 121167</strain>
    </source>
</reference>
<dbReference type="AlphaFoldDB" id="A0A6A6BQW1"/>
<evidence type="ECO:0000313" key="3">
    <source>
        <dbReference type="Proteomes" id="UP000799438"/>
    </source>
</evidence>
<keyword evidence="3" id="KW-1185">Reference proteome</keyword>
<dbReference type="EMBL" id="ML995476">
    <property type="protein sequence ID" value="KAF2146148.1"/>
    <property type="molecule type" value="Genomic_DNA"/>
</dbReference>
<evidence type="ECO:0000256" key="1">
    <source>
        <dbReference type="SAM" id="MobiDB-lite"/>
    </source>
</evidence>
<dbReference type="Proteomes" id="UP000799438">
    <property type="component" value="Unassembled WGS sequence"/>
</dbReference>
<feature type="region of interest" description="Disordered" evidence="1">
    <location>
        <begin position="59"/>
        <end position="89"/>
    </location>
</feature>
<gene>
    <name evidence="2" type="ORF">K452DRAFT_106648</name>
</gene>
<organism evidence="2 3">
    <name type="scientific">Aplosporella prunicola CBS 121167</name>
    <dbReference type="NCBI Taxonomy" id="1176127"/>
    <lineage>
        <taxon>Eukaryota</taxon>
        <taxon>Fungi</taxon>
        <taxon>Dikarya</taxon>
        <taxon>Ascomycota</taxon>
        <taxon>Pezizomycotina</taxon>
        <taxon>Dothideomycetes</taxon>
        <taxon>Dothideomycetes incertae sedis</taxon>
        <taxon>Botryosphaeriales</taxon>
        <taxon>Aplosporellaceae</taxon>
        <taxon>Aplosporella</taxon>
    </lineage>
</organism>
<dbReference type="GeneID" id="54292462"/>
<protein>
    <submittedName>
        <fullName evidence="2">Uncharacterized protein</fullName>
    </submittedName>
</protein>
<evidence type="ECO:0000313" key="2">
    <source>
        <dbReference type="EMBL" id="KAF2146148.1"/>
    </source>
</evidence>
<dbReference type="RefSeq" id="XP_033401860.1">
    <property type="nucleotide sequence ID" value="XM_033534970.1"/>
</dbReference>
<sequence length="89" mass="9788">MVGQVERFRSASCCSIIVLTMHTQLSLHITTILVFKLLCRASSVSSRIHSKSARLHATSLRDTSIINPPARSHCPPSGRKAARPPRNVQ</sequence>
<name>A0A6A6BQW1_9PEZI</name>
<proteinExistence type="predicted"/>